<dbReference type="Pfam" id="PF14341">
    <property type="entry name" value="PilX_N"/>
    <property type="match status" value="1"/>
</dbReference>
<evidence type="ECO:0008006" key="6">
    <source>
        <dbReference type="Google" id="ProtNLM"/>
    </source>
</evidence>
<keyword evidence="1" id="KW-0812">Transmembrane</keyword>
<proteinExistence type="predicted"/>
<dbReference type="InterPro" id="IPR025205">
    <property type="entry name" value="PilX/PilW_C"/>
</dbReference>
<organism evidence="4 5">
    <name type="scientific">Neptunomonas concharum</name>
    <dbReference type="NCBI Taxonomy" id="1031538"/>
    <lineage>
        <taxon>Bacteria</taxon>
        <taxon>Pseudomonadati</taxon>
        <taxon>Pseudomonadota</taxon>
        <taxon>Gammaproteobacteria</taxon>
        <taxon>Oceanospirillales</taxon>
        <taxon>Oceanospirillaceae</taxon>
        <taxon>Neptunomonas</taxon>
    </lineage>
</organism>
<keyword evidence="1" id="KW-0472">Membrane</keyword>
<evidence type="ECO:0000259" key="2">
    <source>
        <dbReference type="Pfam" id="PF13681"/>
    </source>
</evidence>
<keyword evidence="1" id="KW-1133">Transmembrane helix</keyword>
<dbReference type="OrthoDB" id="5298746at2"/>
<feature type="transmembrane region" description="Helical" evidence="1">
    <location>
        <begin position="16"/>
        <end position="36"/>
    </location>
</feature>
<dbReference type="InterPro" id="IPR025746">
    <property type="entry name" value="PilX_N_dom"/>
</dbReference>
<name>A0A5P1REG6_9GAMM</name>
<dbReference type="EMBL" id="CP043869">
    <property type="protein sequence ID" value="QEQ98003.1"/>
    <property type="molecule type" value="Genomic_DNA"/>
</dbReference>
<dbReference type="Pfam" id="PF13681">
    <property type="entry name" value="PilX"/>
    <property type="match status" value="1"/>
</dbReference>
<evidence type="ECO:0000313" key="4">
    <source>
        <dbReference type="EMBL" id="QEQ98003.1"/>
    </source>
</evidence>
<dbReference type="KEGG" id="ncu:F0U83_15500"/>
<reference evidence="4 5" key="1">
    <citation type="journal article" date="2019" name="Biochem. Eng. J.">
        <title>Metabolic engineering of the marine bacteria Neptunomonas concharum for the production of acetoin and meso-2,3-butanediol from acetate.</title>
        <authorList>
            <person name="Li W."/>
            <person name="Pu N."/>
            <person name="Liu C.-X."/>
            <person name="Yuan Q.-P."/>
            <person name="Li Z.-J."/>
        </authorList>
    </citation>
    <scope>NUCLEOTIDE SEQUENCE [LARGE SCALE GENOMIC DNA]</scope>
    <source>
        <strain evidence="4 5">JCM17730</strain>
    </source>
</reference>
<evidence type="ECO:0000313" key="5">
    <source>
        <dbReference type="Proteomes" id="UP000324760"/>
    </source>
</evidence>
<feature type="domain" description="PilX/PilW C-terminal" evidence="2">
    <location>
        <begin position="105"/>
        <end position="205"/>
    </location>
</feature>
<feature type="domain" description="Type 4 fimbrial biogenesis protein PilX N-terminal" evidence="3">
    <location>
        <begin position="14"/>
        <end position="64"/>
    </location>
</feature>
<dbReference type="RefSeq" id="WP_138988176.1">
    <property type="nucleotide sequence ID" value="NZ_CP043869.1"/>
</dbReference>
<keyword evidence="5" id="KW-1185">Reference proteome</keyword>
<sequence length="209" mass="22061">MRTKIDKQKPLREKGAALIVGLIMLLLLTIIGLSAMQGTAMQEKMSGNMRDITVAFNGGETALRYVEEGFLKTMNTLDKGKGFSACTSSCQVVNSYQSDPAAQNALLSGAASWDTAAMAYGAVKDAGGTTIGIPTGSKIDHTGNPSGAVVAANPLLMVEYIVFKKDSFDQGLGDVDDRGTDLYRNTVKAAGGSPNAQAIVQTIFARRFK</sequence>
<gene>
    <name evidence="4" type="ORF">F0U83_15500</name>
</gene>
<protein>
    <recommendedName>
        <fullName evidence="6">Type 4 fimbrial biogenesis protein PilX N-terminal domain-containing protein</fullName>
    </recommendedName>
</protein>
<evidence type="ECO:0000259" key="3">
    <source>
        <dbReference type="Pfam" id="PF14341"/>
    </source>
</evidence>
<dbReference type="AlphaFoldDB" id="A0A5P1REG6"/>
<accession>A0A5P1REG6</accession>
<dbReference type="Proteomes" id="UP000324760">
    <property type="component" value="Chromosome"/>
</dbReference>
<evidence type="ECO:0000256" key="1">
    <source>
        <dbReference type="SAM" id="Phobius"/>
    </source>
</evidence>